<name>A0A4Z1K8D4_9HELO</name>
<accession>A0A4Z1K8D4</accession>
<comment type="caution">
    <text evidence="2">The sequence shown here is derived from an EMBL/GenBank/DDBJ whole genome shotgun (WGS) entry which is preliminary data.</text>
</comment>
<reference evidence="2 3" key="1">
    <citation type="submission" date="2017-12" db="EMBL/GenBank/DDBJ databases">
        <title>Comparative genomics of Botrytis spp.</title>
        <authorList>
            <person name="Valero-Jimenez C.A."/>
            <person name="Tapia P."/>
            <person name="Veloso J."/>
            <person name="Silva-Moreno E."/>
            <person name="Staats M."/>
            <person name="Valdes J.H."/>
            <person name="Van Kan J.A.L."/>
        </authorList>
    </citation>
    <scope>NUCLEOTIDE SEQUENCE [LARGE SCALE GENOMIC DNA]</scope>
    <source>
        <strain evidence="2 3">MUCL3349</strain>
    </source>
</reference>
<dbReference type="Gene3D" id="3.40.1460.10">
    <property type="entry name" value="Nuclease A inhibitor-like"/>
    <property type="match status" value="1"/>
</dbReference>
<feature type="compositionally biased region" description="Basic and acidic residues" evidence="1">
    <location>
        <begin position="56"/>
        <end position="71"/>
    </location>
</feature>
<dbReference type="PANTHER" id="PTHR42093:SF1">
    <property type="match status" value="1"/>
</dbReference>
<dbReference type="Proteomes" id="UP000297280">
    <property type="component" value="Unassembled WGS sequence"/>
</dbReference>
<dbReference type="AlphaFoldDB" id="A0A4Z1K8D4"/>
<evidence type="ECO:0000256" key="1">
    <source>
        <dbReference type="SAM" id="MobiDB-lite"/>
    </source>
</evidence>
<gene>
    <name evidence="2" type="ORF">BPOR_1043g00030</name>
</gene>
<dbReference type="PANTHER" id="PTHR42093">
    <property type="match status" value="1"/>
</dbReference>
<evidence type="ECO:0000313" key="3">
    <source>
        <dbReference type="Proteomes" id="UP000297280"/>
    </source>
</evidence>
<organism evidence="2 3">
    <name type="scientific">Botrytis porri</name>
    <dbReference type="NCBI Taxonomy" id="87229"/>
    <lineage>
        <taxon>Eukaryota</taxon>
        <taxon>Fungi</taxon>
        <taxon>Dikarya</taxon>
        <taxon>Ascomycota</taxon>
        <taxon>Pezizomycotina</taxon>
        <taxon>Leotiomycetes</taxon>
        <taxon>Helotiales</taxon>
        <taxon>Sclerotiniaceae</taxon>
        <taxon>Botrytis</taxon>
    </lineage>
</organism>
<sequence length="326" mass="36087">MGALSAVLAIPYRSIKESIERSRKQKDKNKQVNKQTKSAPGSRTPSVYRETGGRTQRTERLEERVSPEKGRSQSLGYLPSFETPRAEMEADLGKAVINKGKGKEIEGASLQKLSTGLRTTSQRDFALDATHSSILKYTKENKIPEEIHARTQPRILSERTNDYTDNMSDEDYMAFLNKANEDPSAGTSKATSNNKKAEFKTMDDDVDVPSVLVRATKDAWYTSDTDERFVVVALKCEGGMPDEETFAKLIAHPAPADAAEEIRIMDIGEWDPQGQYKQIVQAVRDASKGSDVRVYMVSGEGARVEYWVVGVEGGRLVGAKVLSVES</sequence>
<evidence type="ECO:0000313" key="2">
    <source>
        <dbReference type="EMBL" id="TGO81716.1"/>
    </source>
</evidence>
<proteinExistence type="predicted"/>
<dbReference type="Pfam" id="PF23151">
    <property type="entry name" value="NuiA_2"/>
    <property type="match status" value="1"/>
</dbReference>
<dbReference type="EMBL" id="PQXO01001037">
    <property type="protein sequence ID" value="TGO81716.1"/>
    <property type="molecule type" value="Genomic_DNA"/>
</dbReference>
<dbReference type="InterPro" id="IPR056539">
    <property type="entry name" value="NuiA-like"/>
</dbReference>
<keyword evidence="3" id="KW-1185">Reference proteome</keyword>
<feature type="region of interest" description="Disordered" evidence="1">
    <location>
        <begin position="15"/>
        <end position="78"/>
    </location>
</feature>
<protein>
    <submittedName>
        <fullName evidence="2">Uncharacterized protein</fullName>
    </submittedName>
</protein>